<sequence>MRRTKKERKNGPVEAGVNQKDSGVSVMKGRRVVTRSSKKEKGRESQGNGTEKADMVEQSSDGLSGNWARHRNRRYKEKKEEVAEPEADPERDQRTVFAYQICLKANERDVYEFFSKAGKLSLKDGVGWQDHRFKSQNPLVDETPSFVPLALDLFSSLIYSSGFEKHYKEVYTRYQETPTKNAYISRNAKETISGTQSLAGPWHLMIKIAGVLRKRARRSAYAYEAKNMQGKTMFCGVASSAADSAYGASQEALVEGLGTSRALAPNDQNCWSPEEESKEERVCL</sequence>
<dbReference type="GO" id="GO:0006397">
    <property type="term" value="P:mRNA processing"/>
    <property type="evidence" value="ECO:0007669"/>
    <property type="project" value="InterPro"/>
</dbReference>
<proteinExistence type="predicted"/>
<dbReference type="GO" id="GO:0005634">
    <property type="term" value="C:nucleus"/>
    <property type="evidence" value="ECO:0007669"/>
    <property type="project" value="InterPro"/>
</dbReference>
<evidence type="ECO:0000256" key="1">
    <source>
        <dbReference type="SAM" id="MobiDB-lite"/>
    </source>
</evidence>
<name>A0AAW2BP21_9ROSI</name>
<dbReference type="PANTHER" id="PTHR48036">
    <property type="entry name" value="SPLICING FACTOR (PAD-1), PUTATIVE (AFU_ORTHOLOGUE AFUA_1G15810)-RELATED"/>
    <property type="match status" value="1"/>
</dbReference>
<organism evidence="2 3">
    <name type="scientific">Lithocarpus litseifolius</name>
    <dbReference type="NCBI Taxonomy" id="425828"/>
    <lineage>
        <taxon>Eukaryota</taxon>
        <taxon>Viridiplantae</taxon>
        <taxon>Streptophyta</taxon>
        <taxon>Embryophyta</taxon>
        <taxon>Tracheophyta</taxon>
        <taxon>Spermatophyta</taxon>
        <taxon>Magnoliopsida</taxon>
        <taxon>eudicotyledons</taxon>
        <taxon>Gunneridae</taxon>
        <taxon>Pentapetalae</taxon>
        <taxon>rosids</taxon>
        <taxon>fabids</taxon>
        <taxon>Fagales</taxon>
        <taxon>Fagaceae</taxon>
        <taxon>Lithocarpus</taxon>
    </lineage>
</organism>
<reference evidence="2 3" key="1">
    <citation type="submission" date="2024-01" db="EMBL/GenBank/DDBJ databases">
        <title>A telomere-to-telomere, gap-free genome of sweet tea (Lithocarpus litseifolius).</title>
        <authorList>
            <person name="Zhou J."/>
        </authorList>
    </citation>
    <scope>NUCLEOTIDE SEQUENCE [LARGE SCALE GENOMIC DNA]</scope>
    <source>
        <strain evidence="2">Zhou-2022a</strain>
        <tissue evidence="2">Leaf</tissue>
    </source>
</reference>
<feature type="region of interest" description="Disordered" evidence="1">
    <location>
        <begin position="1"/>
        <end position="89"/>
    </location>
</feature>
<comment type="caution">
    <text evidence="2">The sequence shown here is derived from an EMBL/GenBank/DDBJ whole genome shotgun (WGS) entry which is preliminary data.</text>
</comment>
<feature type="compositionally biased region" description="Basic and acidic residues" evidence="1">
    <location>
        <begin position="77"/>
        <end position="89"/>
    </location>
</feature>
<accession>A0AAW2BP21</accession>
<protein>
    <submittedName>
        <fullName evidence="2">Uncharacterized protein</fullName>
    </submittedName>
</protein>
<evidence type="ECO:0000313" key="2">
    <source>
        <dbReference type="EMBL" id="KAK9987695.1"/>
    </source>
</evidence>
<dbReference type="EMBL" id="JAZDWU010000010">
    <property type="protein sequence ID" value="KAK9987695.1"/>
    <property type="molecule type" value="Genomic_DNA"/>
</dbReference>
<dbReference type="InterPro" id="IPR006509">
    <property type="entry name" value="RBM39_SF"/>
</dbReference>
<keyword evidence="3" id="KW-1185">Reference proteome</keyword>
<gene>
    <name evidence="2" type="ORF">SO802_027934</name>
</gene>
<dbReference type="GO" id="GO:0003723">
    <property type="term" value="F:RNA binding"/>
    <property type="evidence" value="ECO:0007669"/>
    <property type="project" value="InterPro"/>
</dbReference>
<evidence type="ECO:0000313" key="3">
    <source>
        <dbReference type="Proteomes" id="UP001459277"/>
    </source>
</evidence>
<dbReference type="AlphaFoldDB" id="A0AAW2BP21"/>
<dbReference type="Proteomes" id="UP001459277">
    <property type="component" value="Unassembled WGS sequence"/>
</dbReference>